<name>A0ABV5ZGY8_9BACT</name>
<keyword evidence="3" id="KW-1185">Reference proteome</keyword>
<dbReference type="EMBL" id="JBHLZF010000001">
    <property type="protein sequence ID" value="MFB9896635.1"/>
    <property type="molecule type" value="Genomic_DNA"/>
</dbReference>
<feature type="transmembrane region" description="Helical" evidence="1">
    <location>
        <begin position="59"/>
        <end position="78"/>
    </location>
</feature>
<accession>A0ABV5ZGY8</accession>
<protein>
    <submittedName>
        <fullName evidence="2">DUF4491 family protein</fullName>
    </submittedName>
</protein>
<feature type="transmembrane region" description="Helical" evidence="1">
    <location>
        <begin position="6"/>
        <end position="24"/>
    </location>
</feature>
<comment type="caution">
    <text evidence="2">The sequence shown here is derived from an EMBL/GenBank/DDBJ whole genome shotgun (WGS) entry which is preliminary data.</text>
</comment>
<proteinExistence type="predicted"/>
<organism evidence="2 3">
    <name type="scientific">Hallella seregens ATCC 51272</name>
    <dbReference type="NCBI Taxonomy" id="1336250"/>
    <lineage>
        <taxon>Bacteria</taxon>
        <taxon>Pseudomonadati</taxon>
        <taxon>Bacteroidota</taxon>
        <taxon>Bacteroidia</taxon>
        <taxon>Bacteroidales</taxon>
        <taxon>Prevotellaceae</taxon>
        <taxon>Hallella</taxon>
    </lineage>
</organism>
<gene>
    <name evidence="2" type="ORF">ACFFK8_02045</name>
</gene>
<feature type="transmembrane region" description="Helical" evidence="1">
    <location>
        <begin position="36"/>
        <end position="53"/>
    </location>
</feature>
<reference evidence="2 3" key="1">
    <citation type="submission" date="2024-09" db="EMBL/GenBank/DDBJ databases">
        <authorList>
            <person name="Sun Q."/>
            <person name="Mori K."/>
        </authorList>
    </citation>
    <scope>NUCLEOTIDE SEQUENCE [LARGE SCALE GENOMIC DNA]</scope>
    <source>
        <strain evidence="2 3">ATCC 51272</strain>
    </source>
</reference>
<keyword evidence="1" id="KW-1133">Transmembrane helix</keyword>
<dbReference type="RefSeq" id="WP_027952503.1">
    <property type="nucleotide sequence ID" value="NZ_JADU01000020.1"/>
</dbReference>
<evidence type="ECO:0000313" key="3">
    <source>
        <dbReference type="Proteomes" id="UP001589688"/>
    </source>
</evidence>
<dbReference type="InterPro" id="IPR027890">
    <property type="entry name" value="DUF4491"/>
</dbReference>
<sequence>MLYFTGLIIAVCTFLIIGFFHPIVIKTEYYLGTKPWWLFLVGGIVCIVCSLLIENTIVSSIVGVVGASLLWSIGEIFAQKKRVEKGWFPMNPKRRDQYQAISPDETLCPVRKGKTIYSDEDSTYTHRQDGQ</sequence>
<evidence type="ECO:0000313" key="2">
    <source>
        <dbReference type="EMBL" id="MFB9896635.1"/>
    </source>
</evidence>
<keyword evidence="1" id="KW-0812">Transmembrane</keyword>
<evidence type="ECO:0000256" key="1">
    <source>
        <dbReference type="SAM" id="Phobius"/>
    </source>
</evidence>
<dbReference type="Proteomes" id="UP001589688">
    <property type="component" value="Unassembled WGS sequence"/>
</dbReference>
<keyword evidence="1" id="KW-0472">Membrane</keyword>
<dbReference type="Pfam" id="PF14898">
    <property type="entry name" value="DUF4491"/>
    <property type="match status" value="1"/>
</dbReference>